<evidence type="ECO:0000256" key="10">
    <source>
        <dbReference type="ARBA" id="ARBA00023132"/>
    </source>
</evidence>
<dbReference type="PANTHER" id="PTHR13269:SF6">
    <property type="entry name" value="NUCLEOPORIN NDC1"/>
    <property type="match status" value="1"/>
</dbReference>
<keyword evidence="10" id="KW-0906">Nuclear pore complex</keyword>
<dbReference type="InterPro" id="IPR019049">
    <property type="entry name" value="Nucleoporin_prot_Ndc1/Nup"/>
</dbReference>
<evidence type="ECO:0000256" key="3">
    <source>
        <dbReference type="ARBA" id="ARBA00005760"/>
    </source>
</evidence>
<keyword evidence="8 13" id="KW-1133">Transmembrane helix</keyword>
<keyword evidence="7" id="KW-0653">Protein transport</keyword>
<accession>S3EF72</accession>
<evidence type="ECO:0000256" key="6">
    <source>
        <dbReference type="ARBA" id="ARBA00022816"/>
    </source>
</evidence>
<feature type="transmembrane region" description="Helical" evidence="13">
    <location>
        <begin position="97"/>
        <end position="115"/>
    </location>
</feature>
<dbReference type="GO" id="GO:0015031">
    <property type="term" value="P:protein transport"/>
    <property type="evidence" value="ECO:0007669"/>
    <property type="project" value="UniProtKB-KW"/>
</dbReference>
<sequence>MPPKLRIRPYKDFLTPAMHRRFATGSATLFLLCYLEAIWIGEWNSFFWTWFPFGRAAIRTGLLFLSSFIIFVLRVAQLHVGKRTSVSGWDTFRKHALGFDVVRTVGYYVLSAYLFSEIYVWSASKEADLNRIKLIPRTDRPMLNERPIYLTSFFFFLALFQSACHLFYDYDRLDMPVTKTKPLGSPNQLSHIIVPPSTQMKSEFPALMAKCLKRSLIVSLASPFIYSITWFYPWSIRKFSWSFTRAWAKIFWNLPKSGSLPSIAPYHWTVILKSISSGFLLLMLWEVGNAAFSTHVAQEPLKNERPITYESRDPNGSLLTGLTGKRLQTRAFAFWELVYIAQRFEGRRRNIFEDIDRAGGSTWSQLLAICLDVVNGMEARITSFQNPQLPVSQATAKSLGNRDPALPPSPELLPRIAQPVGDGINASGDIFTNPPPEKGKSRRAAVAMGRFVKGHGQSPPESISSRSKSLLSKAEETVLNQQQQQSLSQQGITGLFRKQFIQILESPLGWPFRQEYRRRLNLTVLGAPYGDVGIIVDAIDSLTRFAVGSLTEDKFGNVQKDVKTIMLSFTSVIVKLESFRRDIGIHWTDVQRKQECPEVDTILAALRGALNALIDAFEEYATDLKISRTEMRMAKEAAAAPNAPEMMGVNRTA</sequence>
<dbReference type="GO" id="GO:0051028">
    <property type="term" value="P:mRNA transport"/>
    <property type="evidence" value="ECO:0007669"/>
    <property type="project" value="UniProtKB-KW"/>
</dbReference>
<organism evidence="14 15">
    <name type="scientific">Glarea lozoyensis (strain ATCC 20868 / MF5171)</name>
    <dbReference type="NCBI Taxonomy" id="1116229"/>
    <lineage>
        <taxon>Eukaryota</taxon>
        <taxon>Fungi</taxon>
        <taxon>Dikarya</taxon>
        <taxon>Ascomycota</taxon>
        <taxon>Pezizomycotina</taxon>
        <taxon>Leotiomycetes</taxon>
        <taxon>Helotiales</taxon>
        <taxon>Helotiaceae</taxon>
        <taxon>Glarea</taxon>
    </lineage>
</organism>
<keyword evidence="5 13" id="KW-0812">Transmembrane</keyword>
<reference evidence="14 15" key="1">
    <citation type="journal article" date="2013" name="BMC Genomics">
        <title>Genomics-driven discovery of the pneumocandin biosynthetic gene cluster in the fungus Glarea lozoyensis.</title>
        <authorList>
            <person name="Chen L."/>
            <person name="Yue Q."/>
            <person name="Zhang X."/>
            <person name="Xiang M."/>
            <person name="Wang C."/>
            <person name="Li S."/>
            <person name="Che Y."/>
            <person name="Ortiz-Lopez F.J."/>
            <person name="Bills G.F."/>
            <person name="Liu X."/>
            <person name="An Z."/>
        </authorList>
    </citation>
    <scope>NUCLEOTIDE SEQUENCE [LARGE SCALE GENOMIC DNA]</scope>
    <source>
        <strain evidence="15">ATCC 20868 / MF5171</strain>
    </source>
</reference>
<keyword evidence="15" id="KW-1185">Reference proteome</keyword>
<evidence type="ECO:0000256" key="4">
    <source>
        <dbReference type="ARBA" id="ARBA00022448"/>
    </source>
</evidence>
<keyword evidence="6" id="KW-0509">mRNA transport</keyword>
<evidence type="ECO:0000256" key="8">
    <source>
        <dbReference type="ARBA" id="ARBA00022989"/>
    </source>
</evidence>
<evidence type="ECO:0000256" key="13">
    <source>
        <dbReference type="SAM" id="Phobius"/>
    </source>
</evidence>
<evidence type="ECO:0000313" key="15">
    <source>
        <dbReference type="Proteomes" id="UP000016922"/>
    </source>
</evidence>
<evidence type="ECO:0000256" key="5">
    <source>
        <dbReference type="ARBA" id="ARBA00022692"/>
    </source>
</evidence>
<gene>
    <name evidence="14" type="ORF">GLAREA_08986</name>
</gene>
<feature type="transmembrane region" description="Helical" evidence="13">
    <location>
        <begin position="148"/>
        <end position="168"/>
    </location>
</feature>
<dbReference type="GO" id="GO:0005816">
    <property type="term" value="C:spindle pole body"/>
    <property type="evidence" value="ECO:0007669"/>
    <property type="project" value="TreeGrafter"/>
</dbReference>
<dbReference type="PANTHER" id="PTHR13269">
    <property type="entry name" value="NUCLEOPORIN NDC1"/>
    <property type="match status" value="1"/>
</dbReference>
<dbReference type="GO" id="GO:0006999">
    <property type="term" value="P:nuclear pore organization"/>
    <property type="evidence" value="ECO:0007669"/>
    <property type="project" value="TreeGrafter"/>
</dbReference>
<dbReference type="GO" id="GO:0106166">
    <property type="term" value="F:spindle pole body-nuclear membrane anchor activity"/>
    <property type="evidence" value="ECO:0007669"/>
    <property type="project" value="TreeGrafter"/>
</dbReference>
<dbReference type="OrthoDB" id="67850at2759"/>
<evidence type="ECO:0000256" key="9">
    <source>
        <dbReference type="ARBA" id="ARBA00023010"/>
    </source>
</evidence>
<comment type="similarity">
    <text evidence="3">Belongs to the NDC1 family.</text>
</comment>
<dbReference type="STRING" id="1116229.S3EF72"/>
<comment type="subcellular location">
    <subcellularLocation>
        <location evidence="1">Nucleus membrane</location>
        <topology evidence="1">Multi-pass membrane protein</topology>
    </subcellularLocation>
    <subcellularLocation>
        <location evidence="2">Nucleus</location>
        <location evidence="2">Nuclear pore complex</location>
    </subcellularLocation>
</comment>
<evidence type="ECO:0000256" key="1">
    <source>
        <dbReference type="ARBA" id="ARBA00004232"/>
    </source>
</evidence>
<name>S3EF72_GLAL2</name>
<evidence type="ECO:0000313" key="14">
    <source>
        <dbReference type="EMBL" id="EPE36823.1"/>
    </source>
</evidence>
<dbReference type="eggNOG" id="ENOG502S1MG">
    <property type="taxonomic scope" value="Eukaryota"/>
</dbReference>
<keyword evidence="11 13" id="KW-0472">Membrane</keyword>
<dbReference type="EMBL" id="KE145352">
    <property type="protein sequence ID" value="EPE36823.1"/>
    <property type="molecule type" value="Genomic_DNA"/>
</dbReference>
<dbReference type="AlphaFoldDB" id="S3EF72"/>
<dbReference type="RefSeq" id="XP_008076138.1">
    <property type="nucleotide sequence ID" value="XM_008077947.1"/>
</dbReference>
<dbReference type="HOGENOM" id="CLU_029386_1_0_1"/>
<dbReference type="Proteomes" id="UP000016922">
    <property type="component" value="Unassembled WGS sequence"/>
</dbReference>
<evidence type="ECO:0000256" key="7">
    <source>
        <dbReference type="ARBA" id="ARBA00022927"/>
    </source>
</evidence>
<feature type="transmembrane region" description="Helical" evidence="13">
    <location>
        <begin position="56"/>
        <end position="76"/>
    </location>
</feature>
<keyword evidence="14" id="KW-0946">Virion</keyword>
<dbReference type="KEGG" id="glz:GLAREA_08986"/>
<evidence type="ECO:0000256" key="12">
    <source>
        <dbReference type="ARBA" id="ARBA00023242"/>
    </source>
</evidence>
<keyword evidence="9" id="KW-0811">Translocation</keyword>
<feature type="transmembrane region" description="Helical" evidence="13">
    <location>
        <begin position="216"/>
        <end position="234"/>
    </location>
</feature>
<evidence type="ECO:0000256" key="2">
    <source>
        <dbReference type="ARBA" id="ARBA00004567"/>
    </source>
</evidence>
<keyword evidence="4" id="KW-0813">Transport</keyword>
<dbReference type="Pfam" id="PF09531">
    <property type="entry name" value="Ndc1_Nup"/>
    <property type="match status" value="1"/>
</dbReference>
<evidence type="ECO:0000256" key="11">
    <source>
        <dbReference type="ARBA" id="ARBA00023136"/>
    </source>
</evidence>
<dbReference type="OMA" id="WQTANLF"/>
<keyword evidence="14" id="KW-0261">Viral envelope protein</keyword>
<dbReference type="GO" id="GO:0031965">
    <property type="term" value="C:nuclear membrane"/>
    <property type="evidence" value="ECO:0007669"/>
    <property type="project" value="UniProtKB-SubCell"/>
</dbReference>
<dbReference type="GO" id="GO:0070631">
    <property type="term" value="P:spindle pole body localization"/>
    <property type="evidence" value="ECO:0007669"/>
    <property type="project" value="TreeGrafter"/>
</dbReference>
<dbReference type="GO" id="GO:0070762">
    <property type="term" value="C:nuclear pore transmembrane ring"/>
    <property type="evidence" value="ECO:0007669"/>
    <property type="project" value="TreeGrafter"/>
</dbReference>
<keyword evidence="12" id="KW-0539">Nucleus</keyword>
<protein>
    <submittedName>
        <fullName evidence="14">Nuclear envelope protein</fullName>
    </submittedName>
</protein>
<dbReference type="GeneID" id="19468034"/>
<proteinExistence type="inferred from homology"/>